<dbReference type="InterPro" id="IPR039857">
    <property type="entry name" value="Ift122/121"/>
</dbReference>
<feature type="region of interest" description="Disordered" evidence="7">
    <location>
        <begin position="1605"/>
        <end position="1630"/>
    </location>
</feature>
<dbReference type="InterPro" id="IPR015943">
    <property type="entry name" value="WD40/YVTN_repeat-like_dom_sf"/>
</dbReference>
<dbReference type="PANTHER" id="PTHR12764">
    <property type="entry name" value="WD REPEAT DOMAIN-RELATED"/>
    <property type="match status" value="1"/>
</dbReference>
<dbReference type="InterPro" id="IPR056152">
    <property type="entry name" value="Beta-prop_IFT122_2nd"/>
</dbReference>
<evidence type="ECO:0000256" key="2">
    <source>
        <dbReference type="ARBA" id="ARBA00022574"/>
    </source>
</evidence>
<organism evidence="9 10">
    <name type="scientific">Caulochytrium protostelioides</name>
    <dbReference type="NCBI Taxonomy" id="1555241"/>
    <lineage>
        <taxon>Eukaryota</taxon>
        <taxon>Fungi</taxon>
        <taxon>Fungi incertae sedis</taxon>
        <taxon>Chytridiomycota</taxon>
        <taxon>Chytridiomycota incertae sedis</taxon>
        <taxon>Chytridiomycetes</taxon>
        <taxon>Caulochytriales</taxon>
        <taxon>Caulochytriaceae</taxon>
        <taxon>Caulochytrium</taxon>
    </lineage>
</organism>
<dbReference type="InterPro" id="IPR036322">
    <property type="entry name" value="WD40_repeat_dom_sf"/>
</dbReference>
<dbReference type="GO" id="GO:0035721">
    <property type="term" value="P:intraciliary retrograde transport"/>
    <property type="evidence" value="ECO:0007669"/>
    <property type="project" value="TreeGrafter"/>
</dbReference>
<dbReference type="SMART" id="SM00320">
    <property type="entry name" value="WD40"/>
    <property type="match status" value="5"/>
</dbReference>
<evidence type="ECO:0000259" key="8">
    <source>
        <dbReference type="Pfam" id="PF23377"/>
    </source>
</evidence>
<keyword evidence="10" id="KW-1185">Reference proteome</keyword>
<protein>
    <recommendedName>
        <fullName evidence="8">IFT122 second beta-propeller domain-containing protein</fullName>
    </recommendedName>
</protein>
<sequence>MLRDVAPPPARKKGDRPLLPFPSLRPQRIYSTPRQRMGDRPSDRFLAVFPSCAEPPSYDDARCLCRWSEEPRVYFGGLEAGLSRLSSPRGAGRICMRREGHQIRACHLSLVACPCDLATPHPHTADCLLLAASAASAVSTSGSDGHDCARLPGMEATLCWSESLVTPDGQPVPIYDAAFHPNGLQIALTAGTQILVYGYGKGDEAPPDGGGVDGSTDGDAVHAAEADENALENAACGPRLRPLSATLRAPDPPQDTWRLVHTLAAHRGAVTCVDWSPDGERIVSGGGVDEHVILWNAESGRPTAKYGHGFGVQRVLCNPHSPHILSTGNAGWGLWCPASSTAAAASRGDGDGGDGSGDDGGDAAGSGGKLSSRKAPAASSFASAAANARFHKVVSRSRVVAAAWARDGRQFALGCEDGTLQVCSRAGNVLHKMARDAGIWALAWMPDPTAPPPQHHVATSGGGNTLAAARAHVREVLAVTDFKSQLAILTDDLQSLRKQDRALPFDALALGVLPDLDLLYVAGSNRAVAFYSFEGTPVLSTCEADGWVWSCVARPPTAQSGRQLLTGTQTGRVSLWQLETRRVQTVAYDRIAYVENLTDIILQHLVTQQKARIRCRDIVQTMAIHEDRLAVQLTDRFILYQLLSDKPADAMNYHMKCKLTLAPDLALAMGAATRRLNADAAAAATPPPAGLAGLAAPPCKYVDILPQGLWVAHAPSAPPGLRQDQMPATAFALYDVARGAVLKQVALDRDDPPTACALVGGIAFMATAAGRIVRLRHDRAQPIDVARVPRTYAMGTIRQIAPSPFLDRVALVDTDGRVLVMAIATGAVIFTTADAVPAAGVADPTTDVDVDVDAGAGWQLLEAALKRHAPVDTVCWNRYQNETFVLASTAEAEVYIGDRCVARVPLVHSATTRVDVVGLVGSSLLVHDGVSLIHHQVAYTRYWRDGLMGPPPRSDGRADGDARHGLRAPPVSFNRILQLVRFAPTATELIWLAERALEWGRPDVALACYHDLAALGVRSRELEADYLHEIVKAAPPPPVVARIEPADAAVATTATRAAGAGGDASTPAAAWAASGAAWDHMHDAVAPQPLTKPQMATLLAMRGDYPAAASLFVACGQLTLALDMYTLLAMWGEAERLADSQHVSAAPWLTRQADSLQAAHQFVGAADALWRLGEYGRAMAILTAQGLVDAVEAKCLGLAQASSSSSSSSPTAFAPASEPAATAAPVVSAAQRRQRRAALFQGITFLRSAQPDVALRVLDAFRFTPRVSDTPGDDRLVVATTNNGDEADDESGRVLLLQTRLEILVELGRWREAFTVLRDDVRGDAAFSGQPLPPAMQRLQRQVYLAYADHLLANGACLEAQAYYRAAGAAARARRVLCTLLSAAIQENRFTDAAFMHTLLAQSRRSSEAEDPAPDAAWEAMPAMTPAWHRTAASWLFTYTQIYEHVVDGRRDRAAPSAIFTAAAVLLNALDRAAAGHVPSAAVQGIRVSVCAHAVARLGLAMGDVRSAKAAVARLARLKPLREMGARGGRAAIQTLQLQVAAVDDGATDAAAAGAGARDTCPLCYHVFPSGHSEAACPACGLELVRSAVSLALLPLARFTVARPASASRSPRRRRDDGDDGDGASAANATDSDVEDAYAITRLMAAADADELDPAVKQRWGLAADARATPPAVPVAWTLQDGAVVLTPDQLLALPAPCLRTVPGDGTTPTRYYVVGDPKPILVAAHAAALAAQRQQRQTHGGMATAAAVPDSVPAASRHFWRGDDVRTCGSCGAMCLDEEWVYYTLLSGGACPLCRQNAYAMPPSVAPPPSAKRGSGPRDATAQRPLLREDPAAATTCGPVGGSRWTAEPGADTAETGVAETGVAAEAEAEAGPMISITMGCASVADVGTDPTGGTPAAGEASTDAPAAVVVAVPGSAGLGPATAFNGDAAAGRWRAAPSTSIAAVGLARTPAAAVPGGGG</sequence>
<proteinExistence type="predicted"/>
<dbReference type="Pfam" id="PF00400">
    <property type="entry name" value="WD40"/>
    <property type="match status" value="1"/>
</dbReference>
<gene>
    <name evidence="9" type="ORF">CXG81DRAFT_19682</name>
</gene>
<keyword evidence="2 6" id="KW-0853">WD repeat</keyword>
<evidence type="ECO:0000313" key="9">
    <source>
        <dbReference type="EMBL" id="RKP00349.1"/>
    </source>
</evidence>
<comment type="subcellular location">
    <subcellularLocation>
        <location evidence="1">Cell projection</location>
        <location evidence="1">Cilium</location>
    </subcellularLocation>
</comment>
<evidence type="ECO:0000256" key="4">
    <source>
        <dbReference type="ARBA" id="ARBA00023069"/>
    </source>
</evidence>
<dbReference type="GO" id="GO:0061512">
    <property type="term" value="P:protein localization to cilium"/>
    <property type="evidence" value="ECO:0007669"/>
    <property type="project" value="TreeGrafter"/>
</dbReference>
<feature type="region of interest" description="Disordered" evidence="7">
    <location>
        <begin position="343"/>
        <end position="372"/>
    </location>
</feature>
<evidence type="ECO:0000256" key="3">
    <source>
        <dbReference type="ARBA" id="ARBA00022737"/>
    </source>
</evidence>
<accession>A0A4V1IUF2</accession>
<dbReference type="GO" id="GO:1905515">
    <property type="term" value="P:non-motile cilium assembly"/>
    <property type="evidence" value="ECO:0007669"/>
    <property type="project" value="TreeGrafter"/>
</dbReference>
<dbReference type="PROSITE" id="PS50082">
    <property type="entry name" value="WD_REPEATS_2"/>
    <property type="match status" value="1"/>
</dbReference>
<dbReference type="GO" id="GO:0030991">
    <property type="term" value="C:intraciliary transport particle A"/>
    <property type="evidence" value="ECO:0007669"/>
    <property type="project" value="TreeGrafter"/>
</dbReference>
<keyword evidence="4" id="KW-0969">Cilium</keyword>
<dbReference type="Proteomes" id="UP000274922">
    <property type="component" value="Unassembled WGS sequence"/>
</dbReference>
<evidence type="ECO:0000313" key="10">
    <source>
        <dbReference type="Proteomes" id="UP000274922"/>
    </source>
</evidence>
<evidence type="ECO:0000256" key="7">
    <source>
        <dbReference type="SAM" id="MobiDB-lite"/>
    </source>
</evidence>
<evidence type="ECO:0000256" key="1">
    <source>
        <dbReference type="ARBA" id="ARBA00004138"/>
    </source>
</evidence>
<dbReference type="Gene3D" id="2.130.10.10">
    <property type="entry name" value="YVTN repeat-like/Quinoprotein amine dehydrogenase"/>
    <property type="match status" value="2"/>
</dbReference>
<dbReference type="SUPFAM" id="SSF50978">
    <property type="entry name" value="WD40 repeat-like"/>
    <property type="match status" value="2"/>
</dbReference>
<dbReference type="PROSITE" id="PS00678">
    <property type="entry name" value="WD_REPEATS_1"/>
    <property type="match status" value="1"/>
</dbReference>
<keyword evidence="3" id="KW-0677">Repeat</keyword>
<dbReference type="OrthoDB" id="2123300at2759"/>
<feature type="repeat" description="WD" evidence="6">
    <location>
        <begin position="263"/>
        <end position="305"/>
    </location>
</feature>
<name>A0A4V1IUF2_9FUNG</name>
<dbReference type="InterPro" id="IPR001680">
    <property type="entry name" value="WD40_rpt"/>
</dbReference>
<dbReference type="STRING" id="1555241.A0A4V1IUF2"/>
<dbReference type="PANTHER" id="PTHR12764:SF4">
    <property type="entry name" value="INTRAFLAGELLAR TRANSPORT PROTEIN 122 HOMOLOG"/>
    <property type="match status" value="1"/>
</dbReference>
<dbReference type="EMBL" id="ML014221">
    <property type="protein sequence ID" value="RKP00349.1"/>
    <property type="molecule type" value="Genomic_DNA"/>
</dbReference>
<feature type="region of interest" description="Disordered" evidence="7">
    <location>
        <begin position="1803"/>
        <end position="1851"/>
    </location>
</feature>
<dbReference type="InterPro" id="IPR019775">
    <property type="entry name" value="WD40_repeat_CS"/>
</dbReference>
<evidence type="ECO:0000256" key="5">
    <source>
        <dbReference type="ARBA" id="ARBA00023273"/>
    </source>
</evidence>
<reference evidence="10" key="1">
    <citation type="journal article" date="2018" name="Nat. Microbiol.">
        <title>Leveraging single-cell genomics to expand the fungal tree of life.</title>
        <authorList>
            <person name="Ahrendt S.R."/>
            <person name="Quandt C.A."/>
            <person name="Ciobanu D."/>
            <person name="Clum A."/>
            <person name="Salamov A."/>
            <person name="Andreopoulos B."/>
            <person name="Cheng J.F."/>
            <person name="Woyke T."/>
            <person name="Pelin A."/>
            <person name="Henrissat B."/>
            <person name="Reynolds N.K."/>
            <person name="Benny G.L."/>
            <person name="Smith M.E."/>
            <person name="James T.Y."/>
            <person name="Grigoriev I.V."/>
        </authorList>
    </citation>
    <scope>NUCLEOTIDE SEQUENCE [LARGE SCALE GENOMIC DNA]</scope>
    <source>
        <strain evidence="10">ATCC 52028</strain>
    </source>
</reference>
<dbReference type="GO" id="GO:0097730">
    <property type="term" value="C:non-motile cilium"/>
    <property type="evidence" value="ECO:0007669"/>
    <property type="project" value="TreeGrafter"/>
</dbReference>
<feature type="region of interest" description="Disordered" evidence="7">
    <location>
        <begin position="1"/>
        <end position="39"/>
    </location>
</feature>
<evidence type="ECO:0000256" key="6">
    <source>
        <dbReference type="PROSITE-ProRule" id="PRU00221"/>
    </source>
</evidence>
<keyword evidence="5" id="KW-0966">Cell projection</keyword>
<dbReference type="PROSITE" id="PS50294">
    <property type="entry name" value="WD_REPEATS_REGION"/>
    <property type="match status" value="1"/>
</dbReference>
<dbReference type="Pfam" id="PF23377">
    <property type="entry name" value="Beta-prop_IFT122_2nd"/>
    <property type="match status" value="1"/>
</dbReference>
<feature type="domain" description="IFT122 second beta-propeller" evidence="8">
    <location>
        <begin position="589"/>
        <end position="664"/>
    </location>
</feature>